<dbReference type="InterPro" id="IPR018980">
    <property type="entry name" value="FERM_PH-like_C"/>
</dbReference>
<dbReference type="SUPFAM" id="SSF47031">
    <property type="entry name" value="Second domain of FERM"/>
    <property type="match status" value="1"/>
</dbReference>
<feature type="compositionally biased region" description="Low complexity" evidence="5">
    <location>
        <begin position="976"/>
        <end position="991"/>
    </location>
</feature>
<dbReference type="Pfam" id="PF00373">
    <property type="entry name" value="FERM_M"/>
    <property type="match status" value="1"/>
</dbReference>
<evidence type="ECO:0000256" key="1">
    <source>
        <dbReference type="ARBA" id="ARBA00004282"/>
    </source>
</evidence>
<feature type="domain" description="FERM" evidence="6">
    <location>
        <begin position="1"/>
        <end position="275"/>
    </location>
</feature>
<feature type="compositionally biased region" description="Basic residues" evidence="5">
    <location>
        <begin position="586"/>
        <end position="601"/>
    </location>
</feature>
<evidence type="ECO:0000256" key="4">
    <source>
        <dbReference type="ARBA" id="ARBA00022949"/>
    </source>
</evidence>
<dbReference type="InterPro" id="IPR019748">
    <property type="entry name" value="FERM_central"/>
</dbReference>
<keyword evidence="4" id="KW-0965">Cell junction</keyword>
<keyword evidence="3" id="KW-0963">Cytoplasm</keyword>
<dbReference type="FunFam" id="2.30.29.30:FF:000002">
    <property type="entry name" value="Band 4.1-like protein 5 isoform 1"/>
    <property type="match status" value="1"/>
</dbReference>
<dbReference type="InterPro" id="IPR019747">
    <property type="entry name" value="FERM_CS"/>
</dbReference>
<organism evidence="7 8">
    <name type="scientific">Frankliniella fusca</name>
    <dbReference type="NCBI Taxonomy" id="407009"/>
    <lineage>
        <taxon>Eukaryota</taxon>
        <taxon>Metazoa</taxon>
        <taxon>Ecdysozoa</taxon>
        <taxon>Arthropoda</taxon>
        <taxon>Hexapoda</taxon>
        <taxon>Insecta</taxon>
        <taxon>Pterygota</taxon>
        <taxon>Neoptera</taxon>
        <taxon>Paraneoptera</taxon>
        <taxon>Thysanoptera</taxon>
        <taxon>Terebrantia</taxon>
        <taxon>Thripoidea</taxon>
        <taxon>Thripidae</taxon>
        <taxon>Frankliniella</taxon>
    </lineage>
</organism>
<dbReference type="Proteomes" id="UP001219518">
    <property type="component" value="Unassembled WGS sequence"/>
</dbReference>
<dbReference type="Gene3D" id="1.20.80.10">
    <property type="match status" value="1"/>
</dbReference>
<dbReference type="GO" id="GO:0005737">
    <property type="term" value="C:cytoplasm"/>
    <property type="evidence" value="ECO:0007669"/>
    <property type="project" value="UniProtKB-SubCell"/>
</dbReference>
<dbReference type="SUPFAM" id="SSF50729">
    <property type="entry name" value="PH domain-like"/>
    <property type="match status" value="1"/>
</dbReference>
<comment type="subcellular location">
    <subcellularLocation>
        <location evidence="1">Cell junction</location>
    </subcellularLocation>
    <subcellularLocation>
        <location evidence="2">Cytoplasm</location>
    </subcellularLocation>
</comment>
<feature type="region of interest" description="Disordered" evidence="5">
    <location>
        <begin position="852"/>
        <end position="1000"/>
    </location>
</feature>
<feature type="region of interest" description="Disordered" evidence="5">
    <location>
        <begin position="795"/>
        <end position="830"/>
    </location>
</feature>
<feature type="compositionally biased region" description="Gly residues" evidence="5">
    <location>
        <begin position="428"/>
        <end position="447"/>
    </location>
</feature>
<dbReference type="Pfam" id="PF09379">
    <property type="entry name" value="FERM_N"/>
    <property type="match status" value="1"/>
</dbReference>
<feature type="compositionally biased region" description="Basic and acidic residues" evidence="5">
    <location>
        <begin position="477"/>
        <end position="493"/>
    </location>
</feature>
<feature type="region of interest" description="Disordered" evidence="5">
    <location>
        <begin position="1015"/>
        <end position="1047"/>
    </location>
</feature>
<feature type="region of interest" description="Disordered" evidence="5">
    <location>
        <begin position="304"/>
        <end position="615"/>
    </location>
</feature>
<sequence>MLAYALPHNFSSENSPGHEVLDTVFRHLNLLETAYFGLRYLDTANQPHWLDPTKKVARELKGTLSCTLYFGVKFYAADPCKLLEEITRYQFYLQVKQDILQGRLPISFDLAAELGAYVVQSELGDYDPRRHSPGYVSEFRFVSNQSVELECRIADLHKGLVGQLPADAELAYLDRVKWLDMYGVDLHPVLGEDNVEYFLGLTPSGIIVLRNKNKVGNYYWPRITKIYFKGRYFMLRVCDKDNEESTYGFETPSRTACKQLWKCCVEHHAFFRLVRVSPAPNDIFRLSSRFRYSGRTEKQARCDVEAGRRAPPAFERSPSRRQQRRVVEGAAVGQGAGQGASAASAHTPSMDEIENRENMSPQEKSAALALTSPTAVVTAPVPRQPSPPLSTRSAPWTEPHARGLYNSASSPRSLRSAASTGRIVAQGQGQGGQGQGRQRGATRGGSRGAHRRSSSVESHSSTDSRPCRRHRRHRSRKGSDSESEVSKCSERCHSRCRNRHHRHKSRHKSSNSGSRVELVDSTGQWREVQRRQAEGGGAGGGAGGGPGTAGPGSGRVQQAVVVSSSSRRSGYANSGADTETADGGAHGRHKRRLRTKHRSRSRSPSEGKRLPVPDELKQHLDFDLIDTEGMSEAQLREIPYTVVQTSAKPLKVKMSPGNRRRTHRSSRRSLKSQEDCGSTDRLSVNSQPVSRSAMSIPPLPFSPSASSLLCGGGAAGGGGSGGGGGGGGGVHRGHLAGVDRGSPRGSPVNNTPPAQGGSVFVPPLPRVPSAAQLNGANVNGGLAPLDQSQLPKYLKSYQGGTGASGGPQLQSQHQAFGPGRGSPMSSAANLNGSHLKLNANRVEAFSTFASPLGSSERLEDPDRGRDRDRGNDGVTSFMSNGTNLNRVHGRVLAQLPNSGGGNGGSGAGSPLGTRLWDEVKPSGGRNGSGSASASVGGSGGASSGRGSSASSSPAPAGLPVSSNHLHHSQLHHFGHRGSTGSSGSRRGSASPSPLPPIVTPHGVTFQQAVNNNGFVVGQHRGGVGSGRQPQGQRQGAAAQTHASSRGRPGPLYFQQQQQQQQQQLMQSAALRKTVQSESVSYQRLIESSGGSVQSVKASVQNAAYYSMQASDPMLNGNDPTYRSSTTRLMNGGSGCVTETRTEL</sequence>
<reference evidence="7" key="1">
    <citation type="submission" date="2021-07" db="EMBL/GenBank/DDBJ databases">
        <authorList>
            <person name="Catto M.A."/>
            <person name="Jacobson A."/>
            <person name="Kennedy G."/>
            <person name="Labadie P."/>
            <person name="Hunt B.G."/>
            <person name="Srinivasan R."/>
        </authorList>
    </citation>
    <scope>NUCLEOTIDE SEQUENCE</scope>
    <source>
        <strain evidence="7">PL_HMW_Pooled</strain>
        <tissue evidence="7">Head</tissue>
    </source>
</reference>
<dbReference type="InterPro" id="IPR029071">
    <property type="entry name" value="Ubiquitin-like_domsf"/>
</dbReference>
<gene>
    <name evidence="7" type="ORF">KUF71_005331</name>
</gene>
<dbReference type="SUPFAM" id="SSF54236">
    <property type="entry name" value="Ubiquitin-like"/>
    <property type="match status" value="1"/>
</dbReference>
<dbReference type="InterPro" id="IPR018979">
    <property type="entry name" value="FERM_N"/>
</dbReference>
<feature type="region of interest" description="Disordered" evidence="5">
    <location>
        <begin position="647"/>
        <end position="700"/>
    </location>
</feature>
<dbReference type="PANTHER" id="PTHR23280">
    <property type="entry name" value="4.1 G PROTEIN"/>
    <property type="match status" value="1"/>
</dbReference>
<proteinExistence type="predicted"/>
<dbReference type="GO" id="GO:0030182">
    <property type="term" value="P:neuron differentiation"/>
    <property type="evidence" value="ECO:0007669"/>
    <property type="project" value="UniProtKB-ARBA"/>
</dbReference>
<feature type="compositionally biased region" description="Basic residues" evidence="5">
    <location>
        <begin position="494"/>
        <end position="509"/>
    </location>
</feature>
<dbReference type="InterPro" id="IPR000299">
    <property type="entry name" value="FERM_domain"/>
</dbReference>
<dbReference type="PROSITE" id="PS00661">
    <property type="entry name" value="FERM_2"/>
    <property type="match status" value="1"/>
</dbReference>
<dbReference type="CDD" id="cd14473">
    <property type="entry name" value="FERM_B-lobe"/>
    <property type="match status" value="1"/>
</dbReference>
<dbReference type="SMART" id="SM01195">
    <property type="entry name" value="FA"/>
    <property type="match status" value="1"/>
</dbReference>
<feature type="compositionally biased region" description="Polar residues" evidence="5">
    <location>
        <begin position="874"/>
        <end position="885"/>
    </location>
</feature>
<dbReference type="SMART" id="SM00295">
    <property type="entry name" value="B41"/>
    <property type="match status" value="1"/>
</dbReference>
<evidence type="ECO:0000313" key="8">
    <source>
        <dbReference type="Proteomes" id="UP001219518"/>
    </source>
</evidence>
<evidence type="ECO:0000313" key="7">
    <source>
        <dbReference type="EMBL" id="KAK3914535.1"/>
    </source>
</evidence>
<dbReference type="GO" id="GO:0009887">
    <property type="term" value="P:animal organ morphogenesis"/>
    <property type="evidence" value="ECO:0007669"/>
    <property type="project" value="UniProtKB-ARBA"/>
</dbReference>
<dbReference type="Pfam" id="PF08736">
    <property type="entry name" value="FA"/>
    <property type="match status" value="1"/>
</dbReference>
<evidence type="ECO:0000259" key="6">
    <source>
        <dbReference type="PROSITE" id="PS50057"/>
    </source>
</evidence>
<feature type="compositionally biased region" description="Gly residues" evidence="5">
    <location>
        <begin position="898"/>
        <end position="909"/>
    </location>
</feature>
<dbReference type="FunFam" id="1.20.80.10:FF:000003">
    <property type="entry name" value="Tyrosine-protein phosphatase non-receptor type 4"/>
    <property type="match status" value="1"/>
</dbReference>
<accession>A0AAE1H6A9</accession>
<feature type="compositionally biased region" description="Low complexity" evidence="5">
    <location>
        <begin position="1026"/>
        <end position="1039"/>
    </location>
</feature>
<feature type="compositionally biased region" description="Polar residues" evidence="5">
    <location>
        <begin position="680"/>
        <end position="693"/>
    </location>
</feature>
<dbReference type="InterPro" id="IPR014352">
    <property type="entry name" value="FERM/acyl-CoA-bd_prot_sf"/>
</dbReference>
<dbReference type="Gene3D" id="2.30.29.30">
    <property type="entry name" value="Pleckstrin-homology domain (PH domain)/Phosphotyrosine-binding domain (PTB)"/>
    <property type="match status" value="1"/>
</dbReference>
<protein>
    <submittedName>
        <fullName evidence="7">Band 4.1-like protein 4</fullName>
    </submittedName>
</protein>
<dbReference type="Pfam" id="PF09380">
    <property type="entry name" value="FERM_C"/>
    <property type="match status" value="1"/>
</dbReference>
<feature type="compositionally biased region" description="Basic and acidic residues" evidence="5">
    <location>
        <begin position="856"/>
        <end position="871"/>
    </location>
</feature>
<evidence type="ECO:0000256" key="5">
    <source>
        <dbReference type="SAM" id="MobiDB-lite"/>
    </source>
</evidence>
<feature type="compositionally biased region" description="Low complexity" evidence="5">
    <location>
        <begin position="554"/>
        <end position="576"/>
    </location>
</feature>
<feature type="compositionally biased region" description="Low complexity" evidence="5">
    <location>
        <begin position="944"/>
        <end position="963"/>
    </location>
</feature>
<dbReference type="PANTHER" id="PTHR23280:SF4">
    <property type="entry name" value="BAND 4.1-LIKE PROTEIN 4A"/>
    <property type="match status" value="1"/>
</dbReference>
<comment type="caution">
    <text evidence="7">The sequence shown here is derived from an EMBL/GenBank/DDBJ whole genome shotgun (WGS) entry which is preliminary data.</text>
</comment>
<feature type="compositionally biased region" description="Gly residues" evidence="5">
    <location>
        <begin position="534"/>
        <end position="553"/>
    </location>
</feature>
<dbReference type="InterPro" id="IPR011993">
    <property type="entry name" value="PH-like_dom_sf"/>
</dbReference>
<feature type="compositionally biased region" description="Basic and acidic residues" evidence="5">
    <location>
        <begin position="603"/>
        <end position="615"/>
    </location>
</feature>
<dbReference type="GO" id="GO:0016020">
    <property type="term" value="C:membrane"/>
    <property type="evidence" value="ECO:0007669"/>
    <property type="project" value="UniProtKB-ARBA"/>
</dbReference>
<dbReference type="GO" id="GO:0005856">
    <property type="term" value="C:cytoskeleton"/>
    <property type="evidence" value="ECO:0007669"/>
    <property type="project" value="TreeGrafter"/>
</dbReference>
<feature type="compositionally biased region" description="Low complexity" evidence="5">
    <location>
        <begin position="407"/>
        <end position="419"/>
    </location>
</feature>
<dbReference type="GO" id="GO:0071944">
    <property type="term" value="C:cell periphery"/>
    <property type="evidence" value="ECO:0007669"/>
    <property type="project" value="UniProtKB-ARBA"/>
</dbReference>
<dbReference type="GO" id="GO:0031032">
    <property type="term" value="P:actomyosin structure organization"/>
    <property type="evidence" value="ECO:0007669"/>
    <property type="project" value="TreeGrafter"/>
</dbReference>
<dbReference type="SMART" id="SM01196">
    <property type="entry name" value="FERM_C"/>
    <property type="match status" value="1"/>
</dbReference>
<keyword evidence="8" id="KW-1185">Reference proteome</keyword>
<dbReference type="Gene3D" id="3.10.20.90">
    <property type="entry name" value="Phosphatidylinositol 3-kinase Catalytic Subunit, Chain A, domain 1"/>
    <property type="match status" value="1"/>
</dbReference>
<evidence type="ECO:0000256" key="3">
    <source>
        <dbReference type="ARBA" id="ARBA00022490"/>
    </source>
</evidence>
<dbReference type="EMBL" id="JAHWGI010000383">
    <property type="protein sequence ID" value="KAK3914535.1"/>
    <property type="molecule type" value="Genomic_DNA"/>
</dbReference>
<feature type="compositionally biased region" description="Basic residues" evidence="5">
    <location>
        <begin position="467"/>
        <end position="476"/>
    </location>
</feature>
<name>A0AAE1H6A9_9NEOP</name>
<dbReference type="AlphaFoldDB" id="A0AAE1H6A9"/>
<evidence type="ECO:0000256" key="2">
    <source>
        <dbReference type="ARBA" id="ARBA00004496"/>
    </source>
</evidence>
<feature type="compositionally biased region" description="Basic residues" evidence="5">
    <location>
        <begin position="964"/>
        <end position="975"/>
    </location>
</feature>
<dbReference type="PRINTS" id="PR00935">
    <property type="entry name" value="BAND41"/>
</dbReference>
<dbReference type="PROSITE" id="PS50057">
    <property type="entry name" value="FERM_3"/>
    <property type="match status" value="1"/>
</dbReference>
<dbReference type="GO" id="GO:0070161">
    <property type="term" value="C:anchoring junction"/>
    <property type="evidence" value="ECO:0007669"/>
    <property type="project" value="UniProtKB-SubCell"/>
</dbReference>
<dbReference type="InterPro" id="IPR035963">
    <property type="entry name" value="FERM_2"/>
</dbReference>
<dbReference type="InterPro" id="IPR019749">
    <property type="entry name" value="Band_41_domain"/>
</dbReference>
<dbReference type="CDD" id="cd13186">
    <property type="entry name" value="FERM_C_NBL4_NBL5"/>
    <property type="match status" value="1"/>
</dbReference>
<reference evidence="7" key="2">
    <citation type="journal article" date="2023" name="BMC Genomics">
        <title>Pest status, molecular evolution, and epigenetic factors derived from the genome assembly of Frankliniella fusca, a thysanopteran phytovirus vector.</title>
        <authorList>
            <person name="Catto M.A."/>
            <person name="Labadie P.E."/>
            <person name="Jacobson A.L."/>
            <person name="Kennedy G.G."/>
            <person name="Srinivasan R."/>
            <person name="Hunt B.G."/>
        </authorList>
    </citation>
    <scope>NUCLEOTIDE SEQUENCE</scope>
    <source>
        <strain evidence="7">PL_HMW_Pooled</strain>
    </source>
</reference>
<dbReference type="InterPro" id="IPR014847">
    <property type="entry name" value="FA"/>
</dbReference>
<feature type="compositionally biased region" description="Basic residues" evidence="5">
    <location>
        <begin position="658"/>
        <end position="670"/>
    </location>
</feature>
<feature type="compositionally biased region" description="Gly residues" evidence="5">
    <location>
        <begin position="719"/>
        <end position="730"/>
    </location>
</feature>
<feature type="region of interest" description="Disordered" evidence="5">
    <location>
        <begin position="719"/>
        <end position="765"/>
    </location>
</feature>